<evidence type="ECO:0000313" key="1">
    <source>
        <dbReference type="EMBL" id="ARF67720.1"/>
    </source>
</evidence>
<dbReference type="AlphaFoldDB" id="A0A1U9YLS5"/>
<reference evidence="1 2" key="1">
    <citation type="submission" date="2017-03" db="EMBL/GenBank/DDBJ databases">
        <title>Paenibacillus larvae genome sequencing.</title>
        <authorList>
            <person name="Dingman D.W."/>
        </authorList>
    </citation>
    <scope>NUCLEOTIDE SEQUENCE [LARGE SCALE GENOMIC DNA]</scope>
    <source>
        <strain evidence="1 2">SAG 10367</strain>
    </source>
</reference>
<dbReference type="RefSeq" id="WP_024094951.1">
    <property type="nucleotide sequence ID" value="NZ_CP019794.1"/>
</dbReference>
<organism evidence="1 2">
    <name type="scientific">Paenibacillus larvae subsp. pulvifaciens</name>
    <dbReference type="NCBI Taxonomy" id="1477"/>
    <lineage>
        <taxon>Bacteria</taxon>
        <taxon>Bacillati</taxon>
        <taxon>Bacillota</taxon>
        <taxon>Bacilli</taxon>
        <taxon>Bacillales</taxon>
        <taxon>Paenibacillaceae</taxon>
        <taxon>Paenibacillus</taxon>
    </lineage>
</organism>
<evidence type="ECO:0000313" key="2">
    <source>
        <dbReference type="Proteomes" id="UP000192727"/>
    </source>
</evidence>
<accession>A0A1U9YLS5</accession>
<protein>
    <submittedName>
        <fullName evidence="1">Uncharacterized protein</fullName>
    </submittedName>
</protein>
<proteinExistence type="predicted"/>
<name>A0A1U9YLS5_9BACL</name>
<gene>
    <name evidence="1" type="ORF">B7C51_07585</name>
</gene>
<dbReference type="Proteomes" id="UP000192727">
    <property type="component" value="Chromosome"/>
</dbReference>
<sequence length="82" mass="9794">MSTRDDIEKRIQDALEESDIREKKPEETAVRKLPPKYEIRQMVTLDPIVEETRRVRKIAQEVDGRYDKYMERAQRAEKSDEG</sequence>
<dbReference type="EMBL" id="CP020557">
    <property type="protein sequence ID" value="ARF67720.1"/>
    <property type="molecule type" value="Genomic_DNA"/>
</dbReference>
<dbReference type="GeneID" id="64220325"/>